<evidence type="ECO:0000313" key="2">
    <source>
        <dbReference type="EMBL" id="MFC4725952.1"/>
    </source>
</evidence>
<dbReference type="EMBL" id="JBHSGQ010000006">
    <property type="protein sequence ID" value="MFC4725952.1"/>
    <property type="molecule type" value="Genomic_DNA"/>
</dbReference>
<name>A0ABV9NC84_9PROT</name>
<organism evidence="2 3">
    <name type="scientific">Glycocaulis abyssi</name>
    <dbReference type="NCBI Taxonomy" id="1433403"/>
    <lineage>
        <taxon>Bacteria</taxon>
        <taxon>Pseudomonadati</taxon>
        <taxon>Pseudomonadota</taxon>
        <taxon>Alphaproteobacteria</taxon>
        <taxon>Maricaulales</taxon>
        <taxon>Maricaulaceae</taxon>
        <taxon>Glycocaulis</taxon>
    </lineage>
</organism>
<keyword evidence="1" id="KW-0812">Transmembrane</keyword>
<protein>
    <submittedName>
        <fullName evidence="2">DUF2244 domain-containing protein</fullName>
    </submittedName>
</protein>
<dbReference type="PIRSF" id="PIRSF032162">
    <property type="entry name" value="UCP032162_imp"/>
    <property type="match status" value="1"/>
</dbReference>
<feature type="transmembrane region" description="Helical" evidence="1">
    <location>
        <begin position="74"/>
        <end position="92"/>
    </location>
</feature>
<dbReference type="InterPro" id="IPR016990">
    <property type="entry name" value="UCP032162_TM"/>
</dbReference>
<accession>A0ABV9NC84</accession>
<dbReference type="Pfam" id="PF10003">
    <property type="entry name" value="DUF2244"/>
    <property type="match status" value="1"/>
</dbReference>
<feature type="transmembrane region" description="Helical" evidence="1">
    <location>
        <begin position="47"/>
        <end position="68"/>
    </location>
</feature>
<sequence>MKRRTAIENWPIEAHGRPLRLDHLDAREDVLLDAHVRPNRSLGGPAFIALMIAIAVISFTAGLAFLMIGAWPVLGFFGLDVLIVWLAFRLNYRDGRRLERIHITPDAIHVMRRWPTGYETLYRLPSAWTRLVVDHEDEPEVQPRLTAMGKHILVGSVLSPRERRDLASAIGEALEKARTRPAALAQETGGAA</sequence>
<keyword evidence="3" id="KW-1185">Reference proteome</keyword>
<comment type="caution">
    <text evidence="2">The sequence shown here is derived from an EMBL/GenBank/DDBJ whole genome shotgun (WGS) entry which is preliminary data.</text>
</comment>
<gene>
    <name evidence="2" type="ORF">ACFPB0_11675</name>
</gene>
<keyword evidence="1" id="KW-0472">Membrane</keyword>
<keyword evidence="1" id="KW-1133">Transmembrane helix</keyword>
<dbReference type="RefSeq" id="WP_371393012.1">
    <property type="nucleotide sequence ID" value="NZ_CP163421.1"/>
</dbReference>
<reference evidence="3" key="1">
    <citation type="journal article" date="2019" name="Int. J. Syst. Evol. Microbiol.">
        <title>The Global Catalogue of Microorganisms (GCM) 10K type strain sequencing project: providing services to taxonomists for standard genome sequencing and annotation.</title>
        <authorList>
            <consortium name="The Broad Institute Genomics Platform"/>
            <consortium name="The Broad Institute Genome Sequencing Center for Infectious Disease"/>
            <person name="Wu L."/>
            <person name="Ma J."/>
        </authorList>
    </citation>
    <scope>NUCLEOTIDE SEQUENCE [LARGE SCALE GENOMIC DNA]</scope>
    <source>
        <strain evidence="3">CCUG 62981</strain>
    </source>
</reference>
<dbReference type="InterPro" id="IPR019253">
    <property type="entry name" value="DUF2244_TM"/>
</dbReference>
<evidence type="ECO:0000256" key="1">
    <source>
        <dbReference type="SAM" id="Phobius"/>
    </source>
</evidence>
<proteinExistence type="predicted"/>
<dbReference type="Proteomes" id="UP001596024">
    <property type="component" value="Unassembled WGS sequence"/>
</dbReference>
<evidence type="ECO:0000313" key="3">
    <source>
        <dbReference type="Proteomes" id="UP001596024"/>
    </source>
</evidence>